<reference evidence="2 3" key="1">
    <citation type="submission" date="2024-07" db="EMBL/GenBank/DDBJ databases">
        <title>Chromosome-level genome assembly of the water stick insect Ranatra chinensis (Heteroptera: Nepidae).</title>
        <authorList>
            <person name="Liu X."/>
        </authorList>
    </citation>
    <scope>NUCLEOTIDE SEQUENCE [LARGE SCALE GENOMIC DNA]</scope>
    <source>
        <strain evidence="2">Cailab_2021Rc</strain>
        <tissue evidence="2">Muscle</tissue>
    </source>
</reference>
<dbReference type="EMBL" id="JBFDAA010000001">
    <property type="protein sequence ID" value="KAL1140344.1"/>
    <property type="molecule type" value="Genomic_DNA"/>
</dbReference>
<protein>
    <submittedName>
        <fullName evidence="2">Uncharacterized protein</fullName>
    </submittedName>
</protein>
<proteinExistence type="predicted"/>
<evidence type="ECO:0000256" key="1">
    <source>
        <dbReference type="SAM" id="MobiDB-lite"/>
    </source>
</evidence>
<accession>A0ABD0YYQ8</accession>
<evidence type="ECO:0000313" key="2">
    <source>
        <dbReference type="EMBL" id="KAL1140344.1"/>
    </source>
</evidence>
<evidence type="ECO:0000313" key="3">
    <source>
        <dbReference type="Proteomes" id="UP001558652"/>
    </source>
</evidence>
<name>A0ABD0YYQ8_9HEMI</name>
<organism evidence="2 3">
    <name type="scientific">Ranatra chinensis</name>
    <dbReference type="NCBI Taxonomy" id="642074"/>
    <lineage>
        <taxon>Eukaryota</taxon>
        <taxon>Metazoa</taxon>
        <taxon>Ecdysozoa</taxon>
        <taxon>Arthropoda</taxon>
        <taxon>Hexapoda</taxon>
        <taxon>Insecta</taxon>
        <taxon>Pterygota</taxon>
        <taxon>Neoptera</taxon>
        <taxon>Paraneoptera</taxon>
        <taxon>Hemiptera</taxon>
        <taxon>Heteroptera</taxon>
        <taxon>Panheteroptera</taxon>
        <taxon>Nepomorpha</taxon>
        <taxon>Nepidae</taxon>
        <taxon>Ranatrinae</taxon>
        <taxon>Ranatra</taxon>
    </lineage>
</organism>
<comment type="caution">
    <text evidence="2">The sequence shown here is derived from an EMBL/GenBank/DDBJ whole genome shotgun (WGS) entry which is preliminary data.</text>
</comment>
<dbReference type="AlphaFoldDB" id="A0ABD0YYQ8"/>
<keyword evidence="3" id="KW-1185">Reference proteome</keyword>
<feature type="compositionally biased region" description="Basic and acidic residues" evidence="1">
    <location>
        <begin position="13"/>
        <end position="40"/>
    </location>
</feature>
<dbReference type="Proteomes" id="UP001558652">
    <property type="component" value="Unassembled WGS sequence"/>
</dbReference>
<sequence length="103" mass="11776">MASKRRNMFQKNKTQEPTENEKRRRQRSEETAGRRREYHEMFGTSSRPFSGDTILGVGRRSDSKGDDLLSSAHPMAVDDDMVFAGKGVSRQQLTPPSRIFDDI</sequence>
<gene>
    <name evidence="2" type="ORF">AAG570_000276</name>
</gene>
<feature type="region of interest" description="Disordered" evidence="1">
    <location>
        <begin position="1"/>
        <end position="71"/>
    </location>
</feature>